<sequence>MEHVLQEVKRAAQQFSGLFASAPDGLLCFSVWDLCESFIFFNFQFLHCQANETVV</sequence>
<dbReference type="AlphaFoldDB" id="A0A0E9XCX2"/>
<organism evidence="1">
    <name type="scientific">Anguilla anguilla</name>
    <name type="common">European freshwater eel</name>
    <name type="synonym">Muraena anguilla</name>
    <dbReference type="NCBI Taxonomy" id="7936"/>
    <lineage>
        <taxon>Eukaryota</taxon>
        <taxon>Metazoa</taxon>
        <taxon>Chordata</taxon>
        <taxon>Craniata</taxon>
        <taxon>Vertebrata</taxon>
        <taxon>Euteleostomi</taxon>
        <taxon>Actinopterygii</taxon>
        <taxon>Neopterygii</taxon>
        <taxon>Teleostei</taxon>
        <taxon>Anguilliformes</taxon>
        <taxon>Anguillidae</taxon>
        <taxon>Anguilla</taxon>
    </lineage>
</organism>
<dbReference type="EMBL" id="GBXM01008882">
    <property type="protein sequence ID" value="JAH99695.1"/>
    <property type="molecule type" value="Transcribed_RNA"/>
</dbReference>
<evidence type="ECO:0000313" key="1">
    <source>
        <dbReference type="EMBL" id="JAH99695.1"/>
    </source>
</evidence>
<reference evidence="1" key="1">
    <citation type="submission" date="2014-11" db="EMBL/GenBank/DDBJ databases">
        <authorList>
            <person name="Amaro Gonzalez C."/>
        </authorList>
    </citation>
    <scope>NUCLEOTIDE SEQUENCE</scope>
</reference>
<accession>A0A0E9XCX2</accession>
<protein>
    <submittedName>
        <fullName evidence="1">Uncharacterized protein</fullName>
    </submittedName>
</protein>
<name>A0A0E9XCX2_ANGAN</name>
<proteinExistence type="predicted"/>
<reference evidence="1" key="2">
    <citation type="journal article" date="2015" name="Fish Shellfish Immunol.">
        <title>Early steps in the European eel (Anguilla anguilla)-Vibrio vulnificus interaction in the gills: Role of the RtxA13 toxin.</title>
        <authorList>
            <person name="Callol A."/>
            <person name="Pajuelo D."/>
            <person name="Ebbesson L."/>
            <person name="Teles M."/>
            <person name="MacKenzie S."/>
            <person name="Amaro C."/>
        </authorList>
    </citation>
    <scope>NUCLEOTIDE SEQUENCE</scope>
</reference>